<dbReference type="GO" id="GO:0007165">
    <property type="term" value="P:signal transduction"/>
    <property type="evidence" value="ECO:0007669"/>
    <property type="project" value="InterPro"/>
</dbReference>
<keyword evidence="1" id="KW-0433">Leucine-rich repeat</keyword>
<dbReference type="InterPro" id="IPR055414">
    <property type="entry name" value="LRR_R13L4/SHOC2-like"/>
</dbReference>
<dbReference type="GO" id="GO:0006952">
    <property type="term" value="P:defense response"/>
    <property type="evidence" value="ECO:0007669"/>
    <property type="project" value="UniProtKB-KW"/>
</dbReference>
<protein>
    <recommendedName>
        <fullName evidence="4">TIR domain-containing protein</fullName>
    </recommendedName>
</protein>
<dbReference type="InterPro" id="IPR000157">
    <property type="entry name" value="TIR_dom"/>
</dbReference>
<dbReference type="GO" id="GO:0043531">
    <property type="term" value="F:ADP binding"/>
    <property type="evidence" value="ECO:0007669"/>
    <property type="project" value="InterPro"/>
</dbReference>
<accession>A0AAV2GWD6</accession>
<dbReference type="InterPro" id="IPR035897">
    <property type="entry name" value="Toll_tir_struct_dom_sf"/>
</dbReference>
<dbReference type="InterPro" id="IPR002182">
    <property type="entry name" value="NB-ARC"/>
</dbReference>
<dbReference type="InterPro" id="IPR027417">
    <property type="entry name" value="P-loop_NTPase"/>
</dbReference>
<keyword evidence="3" id="KW-0611">Plant defense</keyword>
<dbReference type="AlphaFoldDB" id="A0AAV2GWD6"/>
<dbReference type="SUPFAM" id="SSF52058">
    <property type="entry name" value="L domain-like"/>
    <property type="match status" value="2"/>
</dbReference>
<evidence type="ECO:0000256" key="3">
    <source>
        <dbReference type="ARBA" id="ARBA00022821"/>
    </source>
</evidence>
<dbReference type="EMBL" id="OZ034822">
    <property type="protein sequence ID" value="CAL1415009.1"/>
    <property type="molecule type" value="Genomic_DNA"/>
</dbReference>
<dbReference type="Pfam" id="PF00931">
    <property type="entry name" value="NB-ARC"/>
    <property type="match status" value="1"/>
</dbReference>
<keyword evidence="6" id="KW-1185">Reference proteome</keyword>
<organism evidence="5 6">
    <name type="scientific">Linum trigynum</name>
    <dbReference type="NCBI Taxonomy" id="586398"/>
    <lineage>
        <taxon>Eukaryota</taxon>
        <taxon>Viridiplantae</taxon>
        <taxon>Streptophyta</taxon>
        <taxon>Embryophyta</taxon>
        <taxon>Tracheophyta</taxon>
        <taxon>Spermatophyta</taxon>
        <taxon>Magnoliopsida</taxon>
        <taxon>eudicotyledons</taxon>
        <taxon>Gunneridae</taxon>
        <taxon>Pentapetalae</taxon>
        <taxon>rosids</taxon>
        <taxon>fabids</taxon>
        <taxon>Malpighiales</taxon>
        <taxon>Linaceae</taxon>
        <taxon>Linum</taxon>
    </lineage>
</organism>
<dbReference type="InterPro" id="IPR058192">
    <property type="entry name" value="WHD_ROQ1-like"/>
</dbReference>
<evidence type="ECO:0000256" key="2">
    <source>
        <dbReference type="ARBA" id="ARBA00022737"/>
    </source>
</evidence>
<proteinExistence type="predicted"/>
<name>A0AAV2GWD6_9ROSI</name>
<evidence type="ECO:0000313" key="6">
    <source>
        <dbReference type="Proteomes" id="UP001497516"/>
    </source>
</evidence>
<evidence type="ECO:0000259" key="4">
    <source>
        <dbReference type="PROSITE" id="PS50104"/>
    </source>
</evidence>
<dbReference type="GO" id="GO:0051707">
    <property type="term" value="P:response to other organism"/>
    <property type="evidence" value="ECO:0007669"/>
    <property type="project" value="UniProtKB-ARBA"/>
</dbReference>
<feature type="domain" description="TIR" evidence="4">
    <location>
        <begin position="76"/>
        <end position="214"/>
    </location>
</feature>
<reference evidence="5 6" key="1">
    <citation type="submission" date="2024-04" db="EMBL/GenBank/DDBJ databases">
        <authorList>
            <person name="Fracassetti M."/>
        </authorList>
    </citation>
    <scope>NUCLEOTIDE SEQUENCE [LARGE SCALE GENOMIC DNA]</scope>
</reference>
<dbReference type="SMART" id="SM00255">
    <property type="entry name" value="TIR"/>
    <property type="match status" value="1"/>
</dbReference>
<dbReference type="SUPFAM" id="SSF52200">
    <property type="entry name" value="Toll/Interleukin receptor TIR domain"/>
    <property type="match status" value="1"/>
</dbReference>
<sequence>MLSLLATSSFPWKRPIDPSFHRINSPERFPGLKRPINLSFYQINSPERFPGRFSRPIRMGQIPSLSSTSKNSLPAADYEVFINFRGSDIRYNFADSLYKFLDHYGIRTFFDTDQLPKGEKFDDKLIKSIEESKIYIPIFSPNYATTILPLMELAHMVKCCKKGKGHIMLPIFYMVSTEDVKNQTGEFGESFRRIAGEKDAETRAEWEEALQTVSDLQGWTVNKSTRQGVLFEKVFSKVRSLLMENYKLVTSKLVEIEPHVEQVKGLLSKGVKIVGIHGMSGIGKTNIAKAVYDNVSGKFDRCCFVEDVREILSGKDGVVTLQNKILSDILRHDTKVRDASQGIQVTKDRICCLSSVLIVLDNVAQGFEFEQILGDLKDFSSNSRFIITMTDLRVIDPFSRECEPYSVEEMHDDIALKLFSRHAFGFDDPPPEYMSLSNHFVKVAAGLPLALTAIGSLLHRKDKSFWVAKLNQLRDIPADKVEEKLEIVLMDATPDEQQIFLDIACFFNGEHYDRPFYLWSDSNLHPLVAVESLCLRSLIKINERKEFWMHEQYKILGRSIIRKENVRNPWKRSRIWSNEDVVDMLRHKEGTDELEILKVDMEDNEFELTDAEFKKLSGLKYLEVRNGRLGGHFKDMFPQLRWLRLDNCSSIPIGLSLKELVIFDLCSCPITDDWEGWNEIQVAPNLKVVDVSSCLKLSAVPDLSRCRSLEHLILQDCHQMRGELHVGNFENLKVLKLRFSKINKLRGDIGRLQNLQEIDAGFSDLAEVPAGIGKLSSLTKLGLRRIRSKEVPVLPRGLKVLHVSSPRVPNLSELADLEELSFSYCDGPEIPADAVWKLSKLKTLRLLHCSCDRLPHALPSSLNTLRINDCRSLEVLPDLSNLSLLTELVLSEVGVQEVVGLGELSMLKTLNISNAPNLVHLNGLEQLVLLKTLRLLSCDVLGTQPAGALIPEIPGLYRIGELSLVDLTVSDCPIITSVLLSLSKFAKLKQLALEDFGTHDIDYGFLSPDQLVLDVSTLQDMERLCIVGCKHVTEVQGLERLEQLRDIRLWNFTSIKKLPGLSGLKNLMSLEIRGCAELSEVTGLENLELLDRLVMDRCTSMKELPRLFKNVRFLEVSYCGQLAELTGLEKVEGLVSLKLLHCASIAKLPDRSCFGKLVLWRVSPELVEAPGNEGWLDLE</sequence>
<dbReference type="InterPro" id="IPR032675">
    <property type="entry name" value="LRR_dom_sf"/>
</dbReference>
<evidence type="ECO:0000313" key="5">
    <source>
        <dbReference type="EMBL" id="CAL1415009.1"/>
    </source>
</evidence>
<dbReference type="Gene3D" id="3.40.50.10140">
    <property type="entry name" value="Toll/interleukin-1 receptor homology (TIR) domain"/>
    <property type="match status" value="1"/>
</dbReference>
<dbReference type="InterPro" id="IPR042197">
    <property type="entry name" value="Apaf_helical"/>
</dbReference>
<dbReference type="Pfam" id="PF23598">
    <property type="entry name" value="LRR_14"/>
    <property type="match status" value="1"/>
</dbReference>
<dbReference type="Pfam" id="PF01582">
    <property type="entry name" value="TIR"/>
    <property type="match status" value="1"/>
</dbReference>
<dbReference type="Gene3D" id="3.40.50.300">
    <property type="entry name" value="P-loop containing nucleotide triphosphate hydrolases"/>
    <property type="match status" value="1"/>
</dbReference>
<gene>
    <name evidence="5" type="ORF">LTRI10_LOCUS54137</name>
</gene>
<dbReference type="PANTHER" id="PTHR11017:SF570">
    <property type="entry name" value="DISEASE RESISTANCE PROTEIN (TIR-NBS CLASS)-RELATED"/>
    <property type="match status" value="1"/>
</dbReference>
<dbReference type="PROSITE" id="PS50104">
    <property type="entry name" value="TIR"/>
    <property type="match status" value="1"/>
</dbReference>
<dbReference type="PANTHER" id="PTHR11017">
    <property type="entry name" value="LEUCINE-RICH REPEAT-CONTAINING PROTEIN"/>
    <property type="match status" value="1"/>
</dbReference>
<dbReference type="Pfam" id="PF23282">
    <property type="entry name" value="WHD_ROQ1"/>
    <property type="match status" value="1"/>
</dbReference>
<evidence type="ECO:0000256" key="1">
    <source>
        <dbReference type="ARBA" id="ARBA00022614"/>
    </source>
</evidence>
<dbReference type="PRINTS" id="PR00364">
    <property type="entry name" value="DISEASERSIST"/>
</dbReference>
<keyword evidence="2" id="KW-0677">Repeat</keyword>
<dbReference type="InterPro" id="IPR044974">
    <property type="entry name" value="Disease_R_plants"/>
</dbReference>
<dbReference type="Gene3D" id="3.80.10.10">
    <property type="entry name" value="Ribonuclease Inhibitor"/>
    <property type="match status" value="3"/>
</dbReference>
<dbReference type="Gene3D" id="1.10.8.430">
    <property type="entry name" value="Helical domain of apoptotic protease-activating factors"/>
    <property type="match status" value="1"/>
</dbReference>
<dbReference type="Proteomes" id="UP001497516">
    <property type="component" value="Chromosome 9"/>
</dbReference>
<dbReference type="SUPFAM" id="SSF52540">
    <property type="entry name" value="P-loop containing nucleoside triphosphate hydrolases"/>
    <property type="match status" value="1"/>
</dbReference>